<dbReference type="EMBL" id="SNRW01025402">
    <property type="protein sequence ID" value="KAA6361537.1"/>
    <property type="molecule type" value="Genomic_DNA"/>
</dbReference>
<evidence type="ECO:0000313" key="1">
    <source>
        <dbReference type="EMBL" id="KAA6361537.1"/>
    </source>
</evidence>
<organism evidence="1 2">
    <name type="scientific">Streblomastix strix</name>
    <dbReference type="NCBI Taxonomy" id="222440"/>
    <lineage>
        <taxon>Eukaryota</taxon>
        <taxon>Metamonada</taxon>
        <taxon>Preaxostyla</taxon>
        <taxon>Oxymonadida</taxon>
        <taxon>Streblomastigidae</taxon>
        <taxon>Streblomastix</taxon>
    </lineage>
</organism>
<reference evidence="1 2" key="1">
    <citation type="submission" date="2019-03" db="EMBL/GenBank/DDBJ databases">
        <title>Single cell metagenomics reveals metabolic interactions within the superorganism composed of flagellate Streblomastix strix and complex community of Bacteroidetes bacteria on its surface.</title>
        <authorList>
            <person name="Treitli S.C."/>
            <person name="Kolisko M."/>
            <person name="Husnik F."/>
            <person name="Keeling P."/>
            <person name="Hampl V."/>
        </authorList>
    </citation>
    <scope>NUCLEOTIDE SEQUENCE [LARGE SCALE GENOMIC DNA]</scope>
    <source>
        <strain evidence="1">ST1C</strain>
    </source>
</reference>
<evidence type="ECO:0000313" key="2">
    <source>
        <dbReference type="Proteomes" id="UP000324800"/>
    </source>
</evidence>
<comment type="caution">
    <text evidence="1">The sequence shown here is derived from an EMBL/GenBank/DDBJ whole genome shotgun (WGS) entry which is preliminary data.</text>
</comment>
<dbReference type="AlphaFoldDB" id="A0A5J4TTH7"/>
<protein>
    <submittedName>
        <fullName evidence="1">Uncharacterized protein</fullName>
    </submittedName>
</protein>
<proteinExistence type="predicted"/>
<gene>
    <name evidence="1" type="ORF">EZS28_042936</name>
</gene>
<accession>A0A5J4TTH7</accession>
<dbReference type="Proteomes" id="UP000324800">
    <property type="component" value="Unassembled WGS sequence"/>
</dbReference>
<name>A0A5J4TTH7_9EUKA</name>
<sequence length="177" mass="20484">MLNYDNNFLLHLAPFIFSYSTQFQLGQKSNISQQQHQKDRSRYCLGKIQSNGDKQDQSVLINVGYGRVLIICISTAGWTEIQEDQEIIDGLYYISEFLRKLNNYDDDDSNKPSFPSQPTLAKSCIEQIEEEGGNEEVESQLINKGENNSIKDYANYVKTEILNTYINSRNPRPEYYQ</sequence>